<protein>
    <recommendedName>
        <fullName evidence="4">Chromosome condensation regulator RCC1</fullName>
    </recommendedName>
</protein>
<dbReference type="InterPro" id="IPR000408">
    <property type="entry name" value="Reg_chr_condens"/>
</dbReference>
<dbReference type="RefSeq" id="WP_209138456.1">
    <property type="nucleotide sequence ID" value="NZ_JAGHKO010000001.1"/>
</dbReference>
<dbReference type="SUPFAM" id="SSF50985">
    <property type="entry name" value="RCC1/BLIP-II"/>
    <property type="match status" value="2"/>
</dbReference>
<dbReference type="InterPro" id="IPR009091">
    <property type="entry name" value="RCC1/BLIP-II"/>
</dbReference>
<keyword evidence="3" id="KW-1185">Reference proteome</keyword>
<dbReference type="PANTHER" id="PTHR45982:SF1">
    <property type="entry name" value="REGULATOR OF CHROMOSOME CONDENSATION"/>
    <property type="match status" value="1"/>
</dbReference>
<proteinExistence type="predicted"/>
<dbReference type="EMBL" id="JAGHKO010000001">
    <property type="protein sequence ID" value="MBO9200411.1"/>
    <property type="molecule type" value="Genomic_DNA"/>
</dbReference>
<keyword evidence="1" id="KW-0732">Signal</keyword>
<gene>
    <name evidence="2" type="ORF">J7I42_09080</name>
</gene>
<dbReference type="Pfam" id="PF13540">
    <property type="entry name" value="RCC1_2"/>
    <property type="match status" value="1"/>
</dbReference>
<evidence type="ECO:0000256" key="1">
    <source>
        <dbReference type="SAM" id="SignalP"/>
    </source>
</evidence>
<feature type="chain" id="PRO_5045599335" description="Chromosome condensation regulator RCC1" evidence="1">
    <location>
        <begin position="19"/>
        <end position="367"/>
    </location>
</feature>
<dbReference type="InterPro" id="IPR051553">
    <property type="entry name" value="Ran_GTPase-activating"/>
</dbReference>
<dbReference type="PANTHER" id="PTHR45982">
    <property type="entry name" value="REGULATOR OF CHROMOSOME CONDENSATION"/>
    <property type="match status" value="1"/>
</dbReference>
<sequence length="367" mass="40508">MKAIVALLFVLLPCCVLAQKKQSRHPVNAIQLDAGPTFACALVNGQLWYWGLTGFSNLSRPTKLVPEKKIKSVSCCLDDLIALDENGVIWGWGYAISHLKPMDSKEDYQSPTQLFDSIRWARIDFAYNYFAGIKKDGTLWLAGEDKCLLASDNSLKLIQLGKGQTWIDVGLGNVHGGALNDKQVLWTWGRNSTGQLGIGIMKRTDRIIDCYPLQPVATGITWKMVDIENSNSVAISKDGSLWFWGDSAYSLWEPKPVLAPTKIGGNAKWISASTARYHTLAVQEDGSLWAMGKNAHGELGDGTTNSRNKLVRIGNGNDWVQVKAGLYSFSLAVKKDGTIWAWGNNECGQLGDSMTTDRHVPQRVYLK</sequence>
<comment type="caution">
    <text evidence="2">The sequence shown here is derived from an EMBL/GenBank/DDBJ whole genome shotgun (WGS) entry which is preliminary data.</text>
</comment>
<dbReference type="PRINTS" id="PR00633">
    <property type="entry name" value="RCCNDNSATION"/>
</dbReference>
<evidence type="ECO:0008006" key="4">
    <source>
        <dbReference type="Google" id="ProtNLM"/>
    </source>
</evidence>
<evidence type="ECO:0000313" key="2">
    <source>
        <dbReference type="EMBL" id="MBO9200411.1"/>
    </source>
</evidence>
<accession>A0ABS3YT76</accession>
<reference evidence="2 3" key="1">
    <citation type="submission" date="2021-03" db="EMBL/GenBank/DDBJ databases">
        <title>Assistant Professor.</title>
        <authorList>
            <person name="Huq M.A."/>
        </authorList>
    </citation>
    <scope>NUCLEOTIDE SEQUENCE [LARGE SCALE GENOMIC DNA]</scope>
    <source>
        <strain evidence="2 3">MAH-29</strain>
    </source>
</reference>
<dbReference type="Gene3D" id="2.130.10.30">
    <property type="entry name" value="Regulator of chromosome condensation 1/beta-lactamase-inhibitor protein II"/>
    <property type="match status" value="3"/>
</dbReference>
<dbReference type="Proteomes" id="UP000677244">
    <property type="component" value="Unassembled WGS sequence"/>
</dbReference>
<name>A0ABS3YT76_9BACT</name>
<dbReference type="PROSITE" id="PS50012">
    <property type="entry name" value="RCC1_3"/>
    <property type="match status" value="1"/>
</dbReference>
<evidence type="ECO:0000313" key="3">
    <source>
        <dbReference type="Proteomes" id="UP000677244"/>
    </source>
</evidence>
<feature type="signal peptide" evidence="1">
    <location>
        <begin position="1"/>
        <end position="18"/>
    </location>
</feature>
<organism evidence="2 3">
    <name type="scientific">Niastella soli</name>
    <dbReference type="NCBI Taxonomy" id="2821487"/>
    <lineage>
        <taxon>Bacteria</taxon>
        <taxon>Pseudomonadati</taxon>
        <taxon>Bacteroidota</taxon>
        <taxon>Chitinophagia</taxon>
        <taxon>Chitinophagales</taxon>
        <taxon>Chitinophagaceae</taxon>
        <taxon>Niastella</taxon>
    </lineage>
</organism>